<dbReference type="InterPro" id="IPR050843">
    <property type="entry name" value="Glycosyl_Hydrlase_38"/>
</dbReference>
<evidence type="ECO:0000256" key="1">
    <source>
        <dbReference type="ARBA" id="ARBA00001947"/>
    </source>
</evidence>
<dbReference type="Gene3D" id="3.20.110.10">
    <property type="entry name" value="Glycoside hydrolase 38, N terminal domain"/>
    <property type="match status" value="1"/>
</dbReference>
<keyword evidence="7" id="KW-0326">Glycosidase</keyword>
<dbReference type="EMBL" id="RRYP01002219">
    <property type="protein sequence ID" value="TNV85018.1"/>
    <property type="molecule type" value="Genomic_DNA"/>
</dbReference>
<dbReference type="InterPro" id="IPR015341">
    <property type="entry name" value="Glyco_hydro_38_cen"/>
</dbReference>
<protein>
    <recommendedName>
        <fullName evidence="8">Glycoside hydrolase family 38 central domain-containing protein</fullName>
    </recommendedName>
</protein>
<comment type="caution">
    <text evidence="9">The sequence shown here is derived from an EMBL/GenBank/DDBJ whole genome shotgun (WGS) entry which is preliminary data.</text>
</comment>
<evidence type="ECO:0000313" key="9">
    <source>
        <dbReference type="EMBL" id="TNV85018.1"/>
    </source>
</evidence>
<evidence type="ECO:0000256" key="5">
    <source>
        <dbReference type="ARBA" id="ARBA00022833"/>
    </source>
</evidence>
<dbReference type="InterPro" id="IPR028995">
    <property type="entry name" value="Glyco_hydro_57/38_cen_sf"/>
</dbReference>
<evidence type="ECO:0000313" key="10">
    <source>
        <dbReference type="Proteomes" id="UP000785679"/>
    </source>
</evidence>
<evidence type="ECO:0000256" key="4">
    <source>
        <dbReference type="ARBA" id="ARBA00022801"/>
    </source>
</evidence>
<dbReference type="PANTHER" id="PTHR11607">
    <property type="entry name" value="ALPHA-MANNOSIDASE"/>
    <property type="match status" value="1"/>
</dbReference>
<dbReference type="FunFam" id="1.20.1270.50:FF:000003">
    <property type="entry name" value="Alpha-mannosidase"/>
    <property type="match status" value="1"/>
</dbReference>
<dbReference type="CDD" id="cd10810">
    <property type="entry name" value="GH38N_AMII_LAM_like"/>
    <property type="match status" value="1"/>
</dbReference>
<dbReference type="InterPro" id="IPR011013">
    <property type="entry name" value="Gal_mutarotase_sf_dom"/>
</dbReference>
<comment type="similarity">
    <text evidence="2">Belongs to the glycosyl hydrolase 38 family.</text>
</comment>
<accession>A0A8J8P197</accession>
<dbReference type="GO" id="GO:0004559">
    <property type="term" value="F:alpha-mannosidase activity"/>
    <property type="evidence" value="ECO:0007669"/>
    <property type="project" value="InterPro"/>
</dbReference>
<keyword evidence="6" id="KW-1015">Disulfide bond</keyword>
<dbReference type="InterPro" id="IPR027291">
    <property type="entry name" value="Glyco_hydro_38_N_sf"/>
</dbReference>
<dbReference type="GO" id="GO:0030246">
    <property type="term" value="F:carbohydrate binding"/>
    <property type="evidence" value="ECO:0007669"/>
    <property type="project" value="InterPro"/>
</dbReference>
<dbReference type="InterPro" id="IPR000602">
    <property type="entry name" value="Glyco_hydro_38_N"/>
</dbReference>
<dbReference type="SMART" id="SM00872">
    <property type="entry name" value="Alpha-mann_mid"/>
    <property type="match status" value="1"/>
</dbReference>
<sequence>MEERRKIHQELRDYVGELKSQQAERQITVHLIAHTHDDVGWLKTVDEYYTGYNNDIAQADVRAIIETMIDELLADPLKRFTYVEMKFFSMWWKDQNPTMKDAVRQLVKEGRLEIVNAGWSMHDEACTHYEDMINNMMIGHQFLLQEFGVKPRIGWHVDPFGHSSANPRLFSDMGFDAWFFARLDFQDKQKRFAEKSMEYIWQPFFQHLNNSAQIYTYAMYDHYCYFDGFWWDDRFYGDSPVVVNQELETFNADWKSDLLTAKAYEMLQVYNGDHILMTMGCDFTFANARQNFLSMDRLISYYNDHSDNITLIYSTPGMYLDAIKAQNLSYPVNQDDMFPYADQTNDYWTGYFTSRANSKGQVRDGQANLHASSKVYAMKALDGSASDEEIKNSLDAQYSMLDSLGIYQHHDAVTGTAKQHVADDYSLRMYNSIFNVNNPLYSKALQDMVISRQSPIKTADWMWCERLNGTYLDCPIANHQTKNFMIAAHNPSLVDQKYIKAKVSHGNYDVKVWDASKKVFIAVSKAAVICVNRVIESGEYLNDCELHVKTLISANSFQLIQVTYNAQADLLVKHQAGNAIAGLGETLNFKYYDSDGVHFDLLKDVSGKIYHVAFDIRNYFSYQGGGYIYYGSYSGAYLFRPSDWIQDSLQYTNLRSVATYSAGFVQEMVLNFTSDSIYRNSTALVRLRYYDESKSSEWEVILSGLPNDNQGREVTVNWKSYDINNNKTFYTDSNALEMQKRVLNYRPTFNFTSFEQKSGNYYPVNSAIAIIDEQKNIQMTILNDRSQGGSVLETGRIELMQNRRLFKDDGRGVEEALNETDSYGHGITVPARYRLIFTERQKEVSQQRALQLHVDEPLQYFFAFTWTSSQQRPDILTPEDTDEIIDKNFTAPITAPTSVKFEVFPIKRNQIFVRLENIGDRFDTDPFSLTNTSVFFPLDQWAKDLFNQSNHNPLTSLQSVIYSELSLTGNQLYSDVTASKTNWRLNFTGSIYPNQTFGKQSYAAATNFSSIELNQQRIRMFNVTYVTQWATPKEANFLKID</sequence>
<keyword evidence="5" id="KW-0862">Zinc</keyword>
<keyword evidence="3" id="KW-0479">Metal-binding</keyword>
<evidence type="ECO:0000256" key="2">
    <source>
        <dbReference type="ARBA" id="ARBA00009792"/>
    </source>
</evidence>
<keyword evidence="4" id="KW-0378">Hydrolase</keyword>
<evidence type="ECO:0000256" key="6">
    <source>
        <dbReference type="ARBA" id="ARBA00023157"/>
    </source>
</evidence>
<dbReference type="SUPFAM" id="SSF74650">
    <property type="entry name" value="Galactose mutarotase-like"/>
    <property type="match status" value="1"/>
</dbReference>
<dbReference type="Pfam" id="PF07748">
    <property type="entry name" value="Glyco_hydro_38C"/>
    <property type="match status" value="1"/>
</dbReference>
<dbReference type="FunFam" id="1.20.1270.50:FF:000002">
    <property type="entry name" value="Alpha-mannosidase"/>
    <property type="match status" value="1"/>
</dbReference>
<dbReference type="InterPro" id="IPR011682">
    <property type="entry name" value="Glyco_hydro_38_C"/>
</dbReference>
<dbReference type="SUPFAM" id="SSF88688">
    <property type="entry name" value="Families 57/38 glycoside transferase middle domain"/>
    <property type="match status" value="1"/>
</dbReference>
<dbReference type="Gene3D" id="2.70.98.30">
    <property type="entry name" value="Golgi alpha-mannosidase II, domain 4"/>
    <property type="match status" value="1"/>
</dbReference>
<proteinExistence type="inferred from homology"/>
<evidence type="ECO:0000256" key="3">
    <source>
        <dbReference type="ARBA" id="ARBA00022723"/>
    </source>
</evidence>
<dbReference type="InterPro" id="IPR037094">
    <property type="entry name" value="Glyco_hydro_38_cen_sf"/>
</dbReference>
<dbReference type="Pfam" id="PF01074">
    <property type="entry name" value="Glyco_hydro_38N"/>
    <property type="match status" value="1"/>
</dbReference>
<dbReference type="GO" id="GO:0046872">
    <property type="term" value="F:metal ion binding"/>
    <property type="evidence" value="ECO:0007669"/>
    <property type="project" value="UniProtKB-KW"/>
</dbReference>
<keyword evidence="10" id="KW-1185">Reference proteome</keyword>
<dbReference type="PANTHER" id="PTHR11607:SF3">
    <property type="entry name" value="LYSOSOMAL ALPHA-MANNOSIDASE"/>
    <property type="match status" value="1"/>
</dbReference>
<dbReference type="SUPFAM" id="SSF88713">
    <property type="entry name" value="Glycoside hydrolase/deacetylase"/>
    <property type="match status" value="1"/>
</dbReference>
<dbReference type="Gene3D" id="1.20.1270.50">
    <property type="entry name" value="Glycoside hydrolase family 38, central domain"/>
    <property type="match status" value="2"/>
</dbReference>
<dbReference type="Proteomes" id="UP000785679">
    <property type="component" value="Unassembled WGS sequence"/>
</dbReference>
<dbReference type="GO" id="GO:0006013">
    <property type="term" value="P:mannose metabolic process"/>
    <property type="evidence" value="ECO:0007669"/>
    <property type="project" value="InterPro"/>
</dbReference>
<feature type="domain" description="Glycoside hydrolase family 38 central" evidence="8">
    <location>
        <begin position="346"/>
        <end position="429"/>
    </location>
</feature>
<dbReference type="AlphaFoldDB" id="A0A8J8P197"/>
<organism evidence="9 10">
    <name type="scientific">Halteria grandinella</name>
    <dbReference type="NCBI Taxonomy" id="5974"/>
    <lineage>
        <taxon>Eukaryota</taxon>
        <taxon>Sar</taxon>
        <taxon>Alveolata</taxon>
        <taxon>Ciliophora</taxon>
        <taxon>Intramacronucleata</taxon>
        <taxon>Spirotrichea</taxon>
        <taxon>Stichotrichia</taxon>
        <taxon>Sporadotrichida</taxon>
        <taxon>Halteriidae</taxon>
        <taxon>Halteria</taxon>
    </lineage>
</organism>
<name>A0A8J8P197_HALGN</name>
<dbReference type="InterPro" id="IPR011330">
    <property type="entry name" value="Glyco_hydro/deAcase_b/a-brl"/>
</dbReference>
<evidence type="ECO:0000256" key="7">
    <source>
        <dbReference type="ARBA" id="ARBA00023295"/>
    </source>
</evidence>
<reference evidence="9" key="1">
    <citation type="submission" date="2019-06" db="EMBL/GenBank/DDBJ databases">
        <authorList>
            <person name="Zheng W."/>
        </authorList>
    </citation>
    <scope>NUCLEOTIDE SEQUENCE</scope>
    <source>
        <strain evidence="9">QDHG01</strain>
    </source>
</reference>
<dbReference type="OrthoDB" id="441398at2759"/>
<evidence type="ECO:0000259" key="8">
    <source>
        <dbReference type="SMART" id="SM00872"/>
    </source>
</evidence>
<comment type="cofactor">
    <cofactor evidence="1">
        <name>Zn(2+)</name>
        <dbReference type="ChEBI" id="CHEBI:29105"/>
    </cofactor>
</comment>
<gene>
    <name evidence="9" type="ORF">FGO68_gene11790</name>
</gene>
<dbReference type="Pfam" id="PF09261">
    <property type="entry name" value="Alpha-mann_mid"/>
    <property type="match status" value="1"/>
</dbReference>